<evidence type="ECO:0000256" key="2">
    <source>
        <dbReference type="SAM" id="MobiDB-lite"/>
    </source>
</evidence>
<protein>
    <submittedName>
        <fullName evidence="4">A-kinase anchor protein 17A isoform X1</fullName>
    </submittedName>
</protein>
<keyword evidence="1" id="KW-0175">Coiled coil</keyword>
<evidence type="ECO:0000256" key="1">
    <source>
        <dbReference type="SAM" id="Coils"/>
    </source>
</evidence>
<dbReference type="Proteomes" id="UP001652582">
    <property type="component" value="Chromosome 17"/>
</dbReference>
<feature type="compositionally biased region" description="Basic residues" evidence="2">
    <location>
        <begin position="581"/>
        <end position="668"/>
    </location>
</feature>
<proteinExistence type="predicted"/>
<feature type="compositionally biased region" description="Basic residues" evidence="2">
    <location>
        <begin position="536"/>
        <end position="548"/>
    </location>
</feature>
<sequence>MSIQVCRDISDAVALYLPQRLYLKSFAKLNISVQLPSHKVHGKSISNWELMEKLRKMIHPESFSILKVSKHSSEVIRFDAELENRTKLERVLARLEDRIIQLNDYPDPLKVKVSECKSDFPSRHSWDSFFRDATDMDEMKPGERPDTIHIRNLPIRWFIHERDRDEDTMPSESLFKKVFDKYGPIRQVDVPAADPFRMQMKAPMRGITTPPQDFALYFEGYIQFSEYAGFVRCMDALRGRKLLRRGDDIAEWCPIYVDFDKTKHMTDASVKRRSIVRERLTARQRAKDEEEKQEKEKIAKREARERQKETVKRIIFQSLSQKMEHREQEKMAKMREREQKRKKKQLAKLMERDDVDLNRKVAEEQGKLLKTQKRLQAIRLIEELFKRIEVRPELQRNGVKTERYYKTGDRLARQRIVDKYKRQQEKALDEQQERLRHALDGRIIIRSALETKKPHRESISSMSEDEQIHKRVKSERPTSPERDGYKPPGAGMFGYNPYGFNYAFPAPPPSYPFPQTSMYYPVRGAYYPPPDAYARRPFRGRGRGRGRGRLPYFEGPDATQQYYQYFKKLSEAEQRNEHDHRSRSRSRSRSRRRSYSRSRSRSRRRSYSRSRSRSRRSRSRSRRSRSRSRRSRSHSHNSRSRRRSRSRSRRSKSKSKSRSKSKSKRHTPSPREAQRTSVDSAKFVSPGTMRRQRSKSWSLPKDGERRKSWSKSPEKKNE</sequence>
<feature type="compositionally biased region" description="Basic and acidic residues" evidence="2">
    <location>
        <begin position="466"/>
        <end position="485"/>
    </location>
</feature>
<feature type="coiled-coil region" evidence="1">
    <location>
        <begin position="78"/>
        <end position="105"/>
    </location>
</feature>
<feature type="region of interest" description="Disordered" evidence="2">
    <location>
        <begin position="530"/>
        <end position="556"/>
    </location>
</feature>
<dbReference type="PANTHER" id="PTHR12484:SF4">
    <property type="entry name" value="A-KINASE ANCHOR PROTEIN 17A"/>
    <property type="match status" value="1"/>
</dbReference>
<dbReference type="InterPro" id="IPR056852">
    <property type="entry name" value="AK17A/B"/>
</dbReference>
<evidence type="ECO:0000313" key="3">
    <source>
        <dbReference type="Proteomes" id="UP001652582"/>
    </source>
</evidence>
<accession>A0ABM3LTH2</accession>
<reference evidence="4" key="1">
    <citation type="submission" date="2025-08" db="UniProtKB">
        <authorList>
            <consortium name="RefSeq"/>
        </authorList>
    </citation>
    <scope>IDENTIFICATION</scope>
</reference>
<name>A0ABM3LTH2_BICAN</name>
<dbReference type="RefSeq" id="XP_052742367.1">
    <property type="nucleotide sequence ID" value="XM_052886407.1"/>
</dbReference>
<gene>
    <name evidence="4" type="primary">LOC112053080</name>
</gene>
<organism evidence="3 4">
    <name type="scientific">Bicyclus anynana</name>
    <name type="common">Squinting bush brown butterfly</name>
    <dbReference type="NCBI Taxonomy" id="110368"/>
    <lineage>
        <taxon>Eukaryota</taxon>
        <taxon>Metazoa</taxon>
        <taxon>Ecdysozoa</taxon>
        <taxon>Arthropoda</taxon>
        <taxon>Hexapoda</taxon>
        <taxon>Insecta</taxon>
        <taxon>Pterygota</taxon>
        <taxon>Neoptera</taxon>
        <taxon>Endopterygota</taxon>
        <taxon>Lepidoptera</taxon>
        <taxon>Glossata</taxon>
        <taxon>Ditrysia</taxon>
        <taxon>Papilionoidea</taxon>
        <taxon>Nymphalidae</taxon>
        <taxon>Satyrinae</taxon>
        <taxon>Satyrini</taxon>
        <taxon>Mycalesina</taxon>
        <taxon>Bicyclus</taxon>
    </lineage>
</organism>
<keyword evidence="3" id="KW-1185">Reference proteome</keyword>
<dbReference type="GeneID" id="112053080"/>
<dbReference type="Pfam" id="PF25015">
    <property type="entry name" value="RBD_AKAP-17A"/>
    <property type="match status" value="1"/>
</dbReference>
<feature type="region of interest" description="Disordered" evidence="2">
    <location>
        <begin position="283"/>
        <end position="304"/>
    </location>
</feature>
<feature type="compositionally biased region" description="Basic and acidic residues" evidence="2">
    <location>
        <begin position="571"/>
        <end position="580"/>
    </location>
</feature>
<feature type="compositionally biased region" description="Basic and acidic residues" evidence="2">
    <location>
        <begin position="701"/>
        <end position="718"/>
    </location>
</feature>
<dbReference type="PANTHER" id="PTHR12484">
    <property type="entry name" value="B-LYMPHOCYTE ANTIGEN-RELATED"/>
    <property type="match status" value="1"/>
</dbReference>
<feature type="region of interest" description="Disordered" evidence="2">
    <location>
        <begin position="450"/>
        <end position="490"/>
    </location>
</feature>
<evidence type="ECO:0000313" key="4">
    <source>
        <dbReference type="RefSeq" id="XP_052742367.1"/>
    </source>
</evidence>
<feature type="region of interest" description="Disordered" evidence="2">
    <location>
        <begin position="571"/>
        <end position="718"/>
    </location>
</feature>